<reference evidence="1 2" key="1">
    <citation type="submission" date="2016-09" db="EMBL/GenBank/DDBJ databases">
        <title>Genomic analysis reveals versatility of anaerobic energy metabolism of Geosporobacter ferrireducens IRF9 of phylum Firmicutes.</title>
        <authorList>
            <person name="Kim S.-J."/>
        </authorList>
    </citation>
    <scope>NUCLEOTIDE SEQUENCE [LARGE SCALE GENOMIC DNA]</scope>
    <source>
        <strain evidence="1 2">IRF9</strain>
    </source>
</reference>
<dbReference type="KEGG" id="gfe:Gferi_10815"/>
<evidence type="ECO:0000313" key="2">
    <source>
        <dbReference type="Proteomes" id="UP000095743"/>
    </source>
</evidence>
<proteinExistence type="predicted"/>
<dbReference type="EMBL" id="CP017269">
    <property type="protein sequence ID" value="AOT70036.1"/>
    <property type="molecule type" value="Genomic_DNA"/>
</dbReference>
<dbReference type="OrthoDB" id="2374476at2"/>
<evidence type="ECO:0000313" key="1">
    <source>
        <dbReference type="EMBL" id="AOT70036.1"/>
    </source>
</evidence>
<dbReference type="STRING" id="1424294.Gferi_10815"/>
<name>A0A1D8GGN6_9FIRM</name>
<organism evidence="1 2">
    <name type="scientific">Geosporobacter ferrireducens</name>
    <dbReference type="NCBI Taxonomy" id="1424294"/>
    <lineage>
        <taxon>Bacteria</taxon>
        <taxon>Bacillati</taxon>
        <taxon>Bacillota</taxon>
        <taxon>Clostridia</taxon>
        <taxon>Peptostreptococcales</taxon>
        <taxon>Thermotaleaceae</taxon>
        <taxon>Geosporobacter</taxon>
    </lineage>
</organism>
<gene>
    <name evidence="1" type="ORF">Gferi_10815</name>
</gene>
<dbReference type="RefSeq" id="WP_069976329.1">
    <property type="nucleotide sequence ID" value="NZ_CP017269.1"/>
</dbReference>
<dbReference type="AlphaFoldDB" id="A0A1D8GGN6"/>
<protein>
    <submittedName>
        <fullName evidence="1">Uncharacterized protein</fullName>
    </submittedName>
</protein>
<accession>A0A1D8GGN6</accession>
<sequence length="212" mass="24105">MENIVEIFEMGICCLIPIYQQNTGNATKLITDQGTCFIDKRMIKTVLKLLCKHYTIHMESCREKYGTIIHRQLGVPLPIHSRLLLIPLKMRKPMFGKDGAYGYVNLYGIESLEEQNGYTVICLQSGIKVPSLHKLQTVRRQINQAKLVAGNIPTVQSGEGVREALDVFYETCEHPATKADIAILTKEILELRRVLKKGTLIHRNEELKIKSE</sequence>
<keyword evidence="2" id="KW-1185">Reference proteome</keyword>
<dbReference type="Proteomes" id="UP000095743">
    <property type="component" value="Chromosome"/>
</dbReference>